<evidence type="ECO:0000259" key="2">
    <source>
        <dbReference type="Pfam" id="PF05227"/>
    </source>
</evidence>
<keyword evidence="4" id="KW-1185">Reference proteome</keyword>
<name>A0A7K1XXT3_9SPHI</name>
<comment type="caution">
    <text evidence="3">The sequence shown here is derived from an EMBL/GenBank/DDBJ whole genome shotgun (WGS) entry which is preliminary data.</text>
</comment>
<keyword evidence="1" id="KW-0472">Membrane</keyword>
<dbReference type="AlphaFoldDB" id="A0A7K1XXT3"/>
<gene>
    <name evidence="3" type="ORF">GS398_10545</name>
</gene>
<keyword evidence="1" id="KW-1133">Transmembrane helix</keyword>
<feature type="transmembrane region" description="Helical" evidence="1">
    <location>
        <begin position="182"/>
        <end position="202"/>
    </location>
</feature>
<dbReference type="InterPro" id="IPR007891">
    <property type="entry name" value="CHASE3"/>
</dbReference>
<feature type="transmembrane region" description="Helical" evidence="1">
    <location>
        <begin position="12"/>
        <end position="32"/>
    </location>
</feature>
<dbReference type="RefSeq" id="WP_160906718.1">
    <property type="nucleotide sequence ID" value="NZ_WVHS01000002.1"/>
</dbReference>
<dbReference type="EMBL" id="WVHS01000002">
    <property type="protein sequence ID" value="MXV15743.1"/>
    <property type="molecule type" value="Genomic_DNA"/>
</dbReference>
<accession>A0A7K1XXT3</accession>
<evidence type="ECO:0000313" key="4">
    <source>
        <dbReference type="Proteomes" id="UP000451233"/>
    </source>
</evidence>
<protein>
    <recommendedName>
        <fullName evidence="2">CHASE3 domain-containing protein</fullName>
    </recommendedName>
</protein>
<sequence length="255" mass="28709">MKSKNSQKNIFWAYALSLIILVASTVLSYLALEKLLDTTRWVDHTNVVIINLEDVVSSMKDAETGQRGYLLTNDPDFLEPYTGAKERAKAAFDSVQFLTRDNPRQQLACDTLLDLLKAKNLKLADMISQKRSGITVNADSLRSGKATMDRIRGVISRMQARELSLLVTRTAEMERYASYTPLVVVLASLIAIVLTVVFYLRIKKDHEARTRLEQELVLKDADTVRKISVIDHMANQIADGNYGLRIKDSDFGDPK</sequence>
<organism evidence="3 4">
    <name type="scientific">Hufsiella ginkgonis</name>
    <dbReference type="NCBI Taxonomy" id="2695274"/>
    <lineage>
        <taxon>Bacteria</taxon>
        <taxon>Pseudomonadati</taxon>
        <taxon>Bacteroidota</taxon>
        <taxon>Sphingobacteriia</taxon>
        <taxon>Sphingobacteriales</taxon>
        <taxon>Sphingobacteriaceae</taxon>
        <taxon>Hufsiella</taxon>
    </lineage>
</organism>
<keyword evidence="1" id="KW-0812">Transmembrane</keyword>
<reference evidence="3 4" key="1">
    <citation type="submission" date="2019-11" db="EMBL/GenBank/DDBJ databases">
        <title>Pedobacter sp. HMF7056 Genome sequencing and assembly.</title>
        <authorList>
            <person name="Kang H."/>
            <person name="Kim H."/>
            <person name="Joh K."/>
        </authorList>
    </citation>
    <scope>NUCLEOTIDE SEQUENCE [LARGE SCALE GENOMIC DNA]</scope>
    <source>
        <strain evidence="3 4">HMF7056</strain>
    </source>
</reference>
<dbReference type="Pfam" id="PF05227">
    <property type="entry name" value="CHASE3"/>
    <property type="match status" value="1"/>
</dbReference>
<feature type="domain" description="CHASE3" evidence="2">
    <location>
        <begin position="39"/>
        <end position="172"/>
    </location>
</feature>
<dbReference type="CDD" id="cd19410">
    <property type="entry name" value="HK9-like_sensor"/>
    <property type="match status" value="1"/>
</dbReference>
<proteinExistence type="predicted"/>
<evidence type="ECO:0000256" key="1">
    <source>
        <dbReference type="SAM" id="Phobius"/>
    </source>
</evidence>
<dbReference type="Proteomes" id="UP000451233">
    <property type="component" value="Unassembled WGS sequence"/>
</dbReference>
<evidence type="ECO:0000313" key="3">
    <source>
        <dbReference type="EMBL" id="MXV15743.1"/>
    </source>
</evidence>